<dbReference type="AlphaFoldDB" id="D1PMA8"/>
<dbReference type="Proteomes" id="UP000003438">
    <property type="component" value="Unassembled WGS sequence"/>
</dbReference>
<organism evidence="1 2">
    <name type="scientific">Subdoligranulum variabile DSM 15176</name>
    <dbReference type="NCBI Taxonomy" id="411471"/>
    <lineage>
        <taxon>Bacteria</taxon>
        <taxon>Bacillati</taxon>
        <taxon>Bacillota</taxon>
        <taxon>Clostridia</taxon>
        <taxon>Eubacteriales</taxon>
        <taxon>Oscillospiraceae</taxon>
        <taxon>Subdoligranulum</taxon>
    </lineage>
</organism>
<name>D1PMA8_9FIRM</name>
<evidence type="ECO:0000313" key="2">
    <source>
        <dbReference type="Proteomes" id="UP000003438"/>
    </source>
</evidence>
<protein>
    <submittedName>
        <fullName evidence="1">Uncharacterized protein</fullName>
    </submittedName>
</protein>
<reference evidence="1" key="1">
    <citation type="submission" date="2009-12" db="EMBL/GenBank/DDBJ databases">
        <authorList>
            <person name="Weinstock G."/>
            <person name="Sodergren E."/>
            <person name="Clifton S."/>
            <person name="Fulton L."/>
            <person name="Fulton B."/>
            <person name="Courtney L."/>
            <person name="Fronick C."/>
            <person name="Harrison M."/>
            <person name="Strong C."/>
            <person name="Farmer C."/>
            <person name="Delahaunty K."/>
            <person name="Markovic C."/>
            <person name="Hall O."/>
            <person name="Minx P."/>
            <person name="Tomlinson C."/>
            <person name="Mitreva M."/>
            <person name="Nelson J."/>
            <person name="Hou S."/>
            <person name="Wollam A."/>
            <person name="Pepin K.H."/>
            <person name="Johnson M."/>
            <person name="Bhonagiri V."/>
            <person name="Nash W.E."/>
            <person name="Warren W."/>
            <person name="Chinwalla A."/>
            <person name="Mardis E.R."/>
            <person name="Wilson R.K."/>
        </authorList>
    </citation>
    <scope>NUCLEOTIDE SEQUENCE [LARGE SCALE GENOMIC DNA]</scope>
    <source>
        <strain evidence="1">DSM 15176</strain>
    </source>
</reference>
<dbReference type="EMBL" id="ACBY02000023">
    <property type="protein sequence ID" value="EFB75693.1"/>
    <property type="molecule type" value="Genomic_DNA"/>
</dbReference>
<gene>
    <name evidence="1" type="ORF">SUBVAR_05467</name>
</gene>
<dbReference type="HOGENOM" id="CLU_1057378_0_0_9"/>
<proteinExistence type="predicted"/>
<accession>D1PMA8</accession>
<keyword evidence="2" id="KW-1185">Reference proteome</keyword>
<comment type="caution">
    <text evidence="1">The sequence shown here is derived from an EMBL/GenBank/DDBJ whole genome shotgun (WGS) entry which is preliminary data.</text>
</comment>
<dbReference type="OrthoDB" id="9777497at2"/>
<evidence type="ECO:0000313" key="1">
    <source>
        <dbReference type="EMBL" id="EFB75693.1"/>
    </source>
</evidence>
<dbReference type="RefSeq" id="WP_007046853.1">
    <property type="nucleotide sequence ID" value="NZ_GG704769.1"/>
</dbReference>
<sequence>MEKLHAYERWKSFPRSISGKEDYIAINAYTTNIISAGKTMIESMKNFTDLKCLTDENRSSYSAMVSKIYDTVFSYKLLIRLRDYAQHGHLPVNSSENIYYFDLINILGKPHFNHNKAVKEQMIQAIATCEDLFKDTPRLSLTKSLAEFVAATIRIYRNFWMFAEYAVLNAKKKIKDIVDTYPENIIQAPADMSKWFIYKVADGNADTIALADDPEKMFVQFKEEAEKISDQYIQAWHELIKDAQLIRFLDKDHIKIVPYDQHI</sequence>